<feature type="transmembrane region" description="Helical" evidence="6">
    <location>
        <begin position="154"/>
        <end position="176"/>
    </location>
</feature>
<keyword evidence="3 6" id="KW-0812">Transmembrane</keyword>
<evidence type="ECO:0000256" key="4">
    <source>
        <dbReference type="ARBA" id="ARBA00022989"/>
    </source>
</evidence>
<evidence type="ECO:0000313" key="9">
    <source>
        <dbReference type="Proteomes" id="UP000178404"/>
    </source>
</evidence>
<dbReference type="InterPro" id="IPR032816">
    <property type="entry name" value="VTT_dom"/>
</dbReference>
<keyword evidence="5 6" id="KW-0472">Membrane</keyword>
<comment type="caution">
    <text evidence="6">Lacks conserved residue(s) required for the propagation of feature annotation.</text>
</comment>
<name>A0A1G2TWI5_9BACT</name>
<dbReference type="GO" id="GO:0005886">
    <property type="term" value="C:plasma membrane"/>
    <property type="evidence" value="ECO:0007669"/>
    <property type="project" value="UniProtKB-SubCell"/>
</dbReference>
<dbReference type="EMBL" id="MHWA01000013">
    <property type="protein sequence ID" value="OHB01533.1"/>
    <property type="molecule type" value="Genomic_DNA"/>
</dbReference>
<dbReference type="Pfam" id="PF09335">
    <property type="entry name" value="VTT_dom"/>
    <property type="match status" value="1"/>
</dbReference>
<evidence type="ECO:0000259" key="7">
    <source>
        <dbReference type="Pfam" id="PF09335"/>
    </source>
</evidence>
<sequence>MKKNRSTLLEIVWFVVILAIFIVSIIMIRSGELQSQVQAFGIFAPLLVIILKMTTLIIAPLGGTPLYIISGALFGSVKGLLIVFLGDILGSSVCFFLSRKYGARVLNFFAGSQNVEKVLKTVNIISNTKSFIKARVGFISMPELLSYASGLSKINFWTFTFINALFYLPFDFTLVFLGSRLAEFSAQYFLVIPFLVFLFALSGFAMLYKDYESSEEFLKDEKTK</sequence>
<evidence type="ECO:0000256" key="2">
    <source>
        <dbReference type="ARBA" id="ARBA00022475"/>
    </source>
</evidence>
<evidence type="ECO:0000256" key="5">
    <source>
        <dbReference type="ARBA" id="ARBA00023136"/>
    </source>
</evidence>
<feature type="transmembrane region" description="Helical" evidence="6">
    <location>
        <begin position="40"/>
        <end position="68"/>
    </location>
</feature>
<evidence type="ECO:0000256" key="1">
    <source>
        <dbReference type="ARBA" id="ARBA00004651"/>
    </source>
</evidence>
<evidence type="ECO:0000313" key="8">
    <source>
        <dbReference type="EMBL" id="OHB01533.1"/>
    </source>
</evidence>
<evidence type="ECO:0000256" key="6">
    <source>
        <dbReference type="RuleBase" id="RU366058"/>
    </source>
</evidence>
<comment type="similarity">
    <text evidence="6">Belongs to the TVP38/TMEM64 family.</text>
</comment>
<evidence type="ECO:0000256" key="3">
    <source>
        <dbReference type="ARBA" id="ARBA00022692"/>
    </source>
</evidence>
<dbReference type="AlphaFoldDB" id="A0A1G2TWI5"/>
<organism evidence="8 9">
    <name type="scientific">Candidatus Zambryskibacteria bacterium RIFCSPLOWO2_01_FULL_35_19</name>
    <dbReference type="NCBI Taxonomy" id="1802757"/>
    <lineage>
        <taxon>Bacteria</taxon>
        <taxon>Candidatus Zambryskiibacteriota</taxon>
    </lineage>
</organism>
<keyword evidence="2 6" id="KW-1003">Cell membrane</keyword>
<feature type="transmembrane region" description="Helical" evidence="6">
    <location>
        <begin position="7"/>
        <end position="28"/>
    </location>
</feature>
<dbReference type="PANTHER" id="PTHR12677">
    <property type="entry name" value="GOLGI APPARATUS MEMBRANE PROTEIN TVP38-RELATED"/>
    <property type="match status" value="1"/>
</dbReference>
<accession>A0A1G2TWI5</accession>
<feature type="transmembrane region" description="Helical" evidence="6">
    <location>
        <begin position="188"/>
        <end position="208"/>
    </location>
</feature>
<reference evidence="8 9" key="1">
    <citation type="journal article" date="2016" name="Nat. Commun.">
        <title>Thousands of microbial genomes shed light on interconnected biogeochemical processes in an aquifer system.</title>
        <authorList>
            <person name="Anantharaman K."/>
            <person name="Brown C.T."/>
            <person name="Hug L.A."/>
            <person name="Sharon I."/>
            <person name="Castelle C.J."/>
            <person name="Probst A.J."/>
            <person name="Thomas B.C."/>
            <person name="Singh A."/>
            <person name="Wilkins M.J."/>
            <person name="Karaoz U."/>
            <person name="Brodie E.L."/>
            <person name="Williams K.H."/>
            <person name="Hubbard S.S."/>
            <person name="Banfield J.F."/>
        </authorList>
    </citation>
    <scope>NUCLEOTIDE SEQUENCE [LARGE SCALE GENOMIC DNA]</scope>
</reference>
<comment type="subcellular location">
    <subcellularLocation>
        <location evidence="1 6">Cell membrane</location>
        <topology evidence="1 6">Multi-pass membrane protein</topology>
    </subcellularLocation>
</comment>
<gene>
    <name evidence="8" type="ORF">A3A90_01905</name>
</gene>
<dbReference type="PANTHER" id="PTHR12677:SF59">
    <property type="entry name" value="GOLGI APPARATUS MEMBRANE PROTEIN TVP38-RELATED"/>
    <property type="match status" value="1"/>
</dbReference>
<keyword evidence="4 6" id="KW-1133">Transmembrane helix</keyword>
<proteinExistence type="inferred from homology"/>
<dbReference type="Proteomes" id="UP000178404">
    <property type="component" value="Unassembled WGS sequence"/>
</dbReference>
<comment type="caution">
    <text evidence="8">The sequence shown here is derived from an EMBL/GenBank/DDBJ whole genome shotgun (WGS) entry which is preliminary data.</text>
</comment>
<dbReference type="InterPro" id="IPR015414">
    <property type="entry name" value="TMEM64"/>
</dbReference>
<feature type="domain" description="VTT" evidence="7">
    <location>
        <begin position="63"/>
        <end position="179"/>
    </location>
</feature>
<protein>
    <recommendedName>
        <fullName evidence="6">TVP38/TMEM64 family membrane protein</fullName>
    </recommendedName>
</protein>